<feature type="compositionally biased region" description="Basic residues" evidence="1">
    <location>
        <begin position="96"/>
        <end position="117"/>
    </location>
</feature>
<feature type="compositionally biased region" description="Low complexity" evidence="1">
    <location>
        <begin position="118"/>
        <end position="136"/>
    </location>
</feature>
<evidence type="ECO:0008006" key="4">
    <source>
        <dbReference type="Google" id="ProtNLM"/>
    </source>
</evidence>
<evidence type="ECO:0000313" key="2">
    <source>
        <dbReference type="Ensembl" id="ENSMSIP00000002959.1"/>
    </source>
</evidence>
<evidence type="ECO:0000313" key="3">
    <source>
        <dbReference type="Proteomes" id="UP000694415"/>
    </source>
</evidence>
<dbReference type="GeneTree" id="ENSGT00390000003032"/>
<reference evidence="2" key="1">
    <citation type="submission" date="2025-08" db="UniProtKB">
        <authorList>
            <consortium name="Ensembl"/>
        </authorList>
    </citation>
    <scope>IDENTIFICATION</scope>
</reference>
<feature type="region of interest" description="Disordered" evidence="1">
    <location>
        <begin position="76"/>
        <end position="186"/>
    </location>
</feature>
<evidence type="ECO:0000256" key="1">
    <source>
        <dbReference type="SAM" id="MobiDB-lite"/>
    </source>
</evidence>
<feature type="compositionally biased region" description="Polar residues" evidence="1">
    <location>
        <begin position="76"/>
        <end position="89"/>
    </location>
</feature>
<dbReference type="Proteomes" id="UP000694415">
    <property type="component" value="Unplaced"/>
</dbReference>
<protein>
    <recommendedName>
        <fullName evidence="4">Spermatogenesis-associated protein 3</fullName>
    </recommendedName>
</protein>
<reference evidence="2" key="2">
    <citation type="submission" date="2025-09" db="UniProtKB">
        <authorList>
            <consortium name="Ensembl"/>
        </authorList>
    </citation>
    <scope>IDENTIFICATION</scope>
</reference>
<dbReference type="InterPro" id="IPR026717">
    <property type="entry name" value="SPATA3"/>
</dbReference>
<dbReference type="PANTHER" id="PTHR22234">
    <property type="entry name" value="TESTIS SPERMATOCYTE APOPTOSIS-RELATED GENE 1 PROTEIN"/>
    <property type="match status" value="1"/>
</dbReference>
<dbReference type="Pfam" id="PF15662">
    <property type="entry name" value="SPATA3"/>
    <property type="match status" value="1"/>
</dbReference>
<dbReference type="AlphaFoldDB" id="A0A8C6GB03"/>
<dbReference type="Ensembl" id="ENSMSIT00000003752.1">
    <property type="protein sequence ID" value="ENSMSIP00000002959.1"/>
    <property type="gene ID" value="ENSMSIG00000002728.1"/>
</dbReference>
<dbReference type="PANTHER" id="PTHR22234:SF0">
    <property type="entry name" value="SPERMATOGENESIS-ASSOCIATED PROTEIN 3"/>
    <property type="match status" value="1"/>
</dbReference>
<sequence length="293" mass="31792">MDPVLIGPETGLIRPWRSKAAAASCRFKQEALGEETGARALATGASLAFVTSQEVWVTLVCGTLLWSKIRDIPTGETTSLGREPGNSQLHVAPRCYSRRITMKKVKKKKSDSRRRRNSISPQTSSDSSQQPSSETPPSCPEPASPPSKPQPCQESTPPQQVNPEPKPQQHTPQPPPPPEKRASSPCLVPMEPKPILPCRKAVPLTYVAPRSCSCAACPGSSACWRRLGLCHSRIFDVLLPRDWSSMPGRGVPNLLTFYRKPSRKYCAPRNSRASSSRNCCCGSGGLGSCLLHG</sequence>
<name>A0A8C6GB03_MUSSI</name>
<accession>A0A8C6GB03</accession>
<keyword evidence="3" id="KW-1185">Reference proteome</keyword>
<feature type="compositionally biased region" description="Pro residues" evidence="1">
    <location>
        <begin position="137"/>
        <end position="149"/>
    </location>
</feature>
<organism evidence="2 3">
    <name type="scientific">Mus spicilegus</name>
    <name type="common">Mound-building mouse</name>
    <dbReference type="NCBI Taxonomy" id="10103"/>
    <lineage>
        <taxon>Eukaryota</taxon>
        <taxon>Metazoa</taxon>
        <taxon>Chordata</taxon>
        <taxon>Craniata</taxon>
        <taxon>Vertebrata</taxon>
        <taxon>Euteleostomi</taxon>
        <taxon>Mammalia</taxon>
        <taxon>Eutheria</taxon>
        <taxon>Euarchontoglires</taxon>
        <taxon>Glires</taxon>
        <taxon>Rodentia</taxon>
        <taxon>Myomorpha</taxon>
        <taxon>Muroidea</taxon>
        <taxon>Muridae</taxon>
        <taxon>Murinae</taxon>
        <taxon>Mus</taxon>
        <taxon>Mus</taxon>
    </lineage>
</organism>
<proteinExistence type="predicted"/>